<proteinExistence type="inferred from homology"/>
<keyword evidence="7" id="KW-0972">Capsule biogenesis/degradation</keyword>
<feature type="domain" description="ABC transmembrane type-2" evidence="12">
    <location>
        <begin position="54"/>
        <end position="274"/>
    </location>
</feature>
<evidence type="ECO:0000256" key="6">
    <source>
        <dbReference type="ARBA" id="ARBA00022692"/>
    </source>
</evidence>
<evidence type="ECO:0000256" key="9">
    <source>
        <dbReference type="ARBA" id="ARBA00023047"/>
    </source>
</evidence>
<evidence type="ECO:0000256" key="11">
    <source>
        <dbReference type="RuleBase" id="RU361157"/>
    </source>
</evidence>
<protein>
    <recommendedName>
        <fullName evidence="11">Transport permease protein</fullName>
    </recommendedName>
</protein>
<organism evidence="13 14">
    <name type="scientific">Francisella salina</name>
    <dbReference type="NCBI Taxonomy" id="573569"/>
    <lineage>
        <taxon>Bacteria</taxon>
        <taxon>Pseudomonadati</taxon>
        <taxon>Pseudomonadota</taxon>
        <taxon>Gammaproteobacteria</taxon>
        <taxon>Thiotrichales</taxon>
        <taxon>Francisellaceae</taxon>
        <taxon>Francisella</taxon>
    </lineage>
</organism>
<feature type="transmembrane region" description="Helical" evidence="11">
    <location>
        <begin position="53"/>
        <end position="74"/>
    </location>
</feature>
<evidence type="ECO:0000256" key="7">
    <source>
        <dbReference type="ARBA" id="ARBA00022903"/>
    </source>
</evidence>
<dbReference type="Proteomes" id="UP000000490">
    <property type="component" value="Chromosome"/>
</dbReference>
<accession>A0ABM5M903</accession>
<comment type="similarity">
    <text evidence="2 11">Belongs to the ABC-2 integral membrane protein family.</text>
</comment>
<keyword evidence="3 11" id="KW-0813">Transport</keyword>
<keyword evidence="8 11" id="KW-1133">Transmembrane helix</keyword>
<evidence type="ECO:0000256" key="3">
    <source>
        <dbReference type="ARBA" id="ARBA00022448"/>
    </source>
</evidence>
<reference evidence="13" key="1">
    <citation type="submission" date="2011-05" db="EMBL/GenBank/DDBJ databases">
        <authorList>
            <person name="Kuske C.R."/>
            <person name="Challacombe J.F."/>
            <person name="Siddaramappa S."/>
            <person name="Petersen J.M."/>
            <person name="Bruce D.C."/>
        </authorList>
    </citation>
    <scope>NUCLEOTIDE SEQUENCE</scope>
    <source>
        <strain evidence="13">TX077308</strain>
    </source>
</reference>
<evidence type="ECO:0000259" key="12">
    <source>
        <dbReference type="PROSITE" id="PS51012"/>
    </source>
</evidence>
<keyword evidence="4 11" id="KW-1003">Cell membrane</keyword>
<feature type="transmembrane region" description="Helical" evidence="11">
    <location>
        <begin position="204"/>
        <end position="222"/>
    </location>
</feature>
<dbReference type="PRINTS" id="PR00164">
    <property type="entry name" value="ABC2TRNSPORT"/>
</dbReference>
<feature type="transmembrane region" description="Helical" evidence="11">
    <location>
        <begin position="255"/>
        <end position="274"/>
    </location>
</feature>
<gene>
    <name evidence="13" type="ordered locus">F7308_0759</name>
</gene>
<keyword evidence="14" id="KW-1185">Reference proteome</keyword>
<evidence type="ECO:0000256" key="1">
    <source>
        <dbReference type="ARBA" id="ARBA00004651"/>
    </source>
</evidence>
<dbReference type="InterPro" id="IPR000412">
    <property type="entry name" value="ABC_2_transport"/>
</dbReference>
<sequence>MIVFLDYSYSIIEKYLYHNNNMTTEFKKSLIEHKAVIWGLLNREITTKFGDSYFGYAWIAVEPMLFIMMLYAMFTFLGRATGNMPILLFLLTGIVPYFFFRNSFQGASSAIAANQALLAYRQVKIIDTILARILLQAATSLLSAIILTALIIYLNSGATLYHPIRIIYMIFILLAITLGFSLILAVVSYYYIDLPKFMGLVNRVLFFTSGVFFGLNDFPPNISYYLSFNPILQVIEFIRSAFSVEHLNVYLSYEYLIAFTICTLFLGVMCYYVARKNIMMNARSR</sequence>
<evidence type="ECO:0000256" key="8">
    <source>
        <dbReference type="ARBA" id="ARBA00022989"/>
    </source>
</evidence>
<name>A0ABM5M903_FRAST</name>
<keyword evidence="5" id="KW-0762">Sugar transport</keyword>
<dbReference type="InterPro" id="IPR013525">
    <property type="entry name" value="ABC2_TM"/>
</dbReference>
<dbReference type="Pfam" id="PF01061">
    <property type="entry name" value="ABC2_membrane"/>
    <property type="match status" value="1"/>
</dbReference>
<feature type="transmembrane region" description="Helical" evidence="11">
    <location>
        <begin position="80"/>
        <end position="100"/>
    </location>
</feature>
<dbReference type="EMBL" id="CP002872">
    <property type="protein sequence ID" value="AEI35686.1"/>
    <property type="molecule type" value="Genomic_DNA"/>
</dbReference>
<keyword evidence="9" id="KW-0625">Polysaccharide transport</keyword>
<dbReference type="RefSeq" id="WP_013922526.1">
    <property type="nucleotide sequence ID" value="NC_015696.1"/>
</dbReference>
<dbReference type="PROSITE" id="PS51012">
    <property type="entry name" value="ABC_TM2"/>
    <property type="match status" value="1"/>
</dbReference>
<feature type="transmembrane region" description="Helical" evidence="11">
    <location>
        <begin position="166"/>
        <end position="192"/>
    </location>
</feature>
<evidence type="ECO:0000256" key="2">
    <source>
        <dbReference type="ARBA" id="ARBA00007783"/>
    </source>
</evidence>
<evidence type="ECO:0000313" key="13">
    <source>
        <dbReference type="EMBL" id="AEI35686.1"/>
    </source>
</evidence>
<evidence type="ECO:0000256" key="5">
    <source>
        <dbReference type="ARBA" id="ARBA00022597"/>
    </source>
</evidence>
<comment type="subcellular location">
    <subcellularLocation>
        <location evidence="11">Cell inner membrane</location>
        <topology evidence="11">Multi-pass membrane protein</topology>
    </subcellularLocation>
    <subcellularLocation>
        <location evidence="1">Cell membrane</location>
        <topology evidence="1">Multi-pass membrane protein</topology>
    </subcellularLocation>
</comment>
<evidence type="ECO:0000313" key="14">
    <source>
        <dbReference type="Proteomes" id="UP000000490"/>
    </source>
</evidence>
<feature type="transmembrane region" description="Helical" evidence="11">
    <location>
        <begin position="129"/>
        <end position="154"/>
    </location>
</feature>
<dbReference type="PANTHER" id="PTHR30413">
    <property type="entry name" value="INNER MEMBRANE TRANSPORT PERMEASE"/>
    <property type="match status" value="1"/>
</dbReference>
<keyword evidence="10 11" id="KW-0472">Membrane</keyword>
<dbReference type="PANTHER" id="PTHR30413:SF10">
    <property type="entry name" value="CAPSULE POLYSACCHARIDE EXPORT INNER-MEMBRANE PROTEIN CTRC"/>
    <property type="match status" value="1"/>
</dbReference>
<keyword evidence="6 11" id="KW-0812">Transmembrane</keyword>
<dbReference type="InterPro" id="IPR047817">
    <property type="entry name" value="ABC2_TM_bact-type"/>
</dbReference>
<evidence type="ECO:0000256" key="4">
    <source>
        <dbReference type="ARBA" id="ARBA00022475"/>
    </source>
</evidence>
<evidence type="ECO:0000256" key="10">
    <source>
        <dbReference type="ARBA" id="ARBA00023136"/>
    </source>
</evidence>